<comment type="catalytic activity">
    <reaction evidence="3">
        <text>L-glutaminyl-[protein] + H2O = L-glutamyl-[protein] + NH4(+)</text>
        <dbReference type="Rhea" id="RHEA:16441"/>
        <dbReference type="Rhea" id="RHEA-COMP:10207"/>
        <dbReference type="Rhea" id="RHEA-COMP:10208"/>
        <dbReference type="ChEBI" id="CHEBI:15377"/>
        <dbReference type="ChEBI" id="CHEBI:28938"/>
        <dbReference type="ChEBI" id="CHEBI:29973"/>
        <dbReference type="ChEBI" id="CHEBI:30011"/>
        <dbReference type="EC" id="3.5.1.44"/>
    </reaction>
</comment>
<dbReference type="InterPro" id="IPR011324">
    <property type="entry name" value="Cytotoxic_necrot_fac-like_cat"/>
</dbReference>
<dbReference type="AlphaFoldDB" id="A0A517T1F1"/>
<keyword evidence="5" id="KW-1185">Reference proteome</keyword>
<keyword evidence="4" id="KW-0675">Receptor</keyword>
<evidence type="ECO:0000256" key="2">
    <source>
        <dbReference type="ARBA" id="ARBA00022801"/>
    </source>
</evidence>
<dbReference type="PANTHER" id="PTHR35147:SF1">
    <property type="entry name" value="CHEMORECEPTOR GLUTAMINE DEAMIDASE CHED-RELATED"/>
    <property type="match status" value="1"/>
</dbReference>
<keyword evidence="2 3" id="KW-0378">Hydrolase</keyword>
<dbReference type="GO" id="GO:0050568">
    <property type="term" value="F:protein-glutamine glutaminase activity"/>
    <property type="evidence" value="ECO:0007669"/>
    <property type="project" value="UniProtKB-UniRule"/>
</dbReference>
<dbReference type="SUPFAM" id="SSF64438">
    <property type="entry name" value="CNF1/YfiH-like putative cysteine hydrolases"/>
    <property type="match status" value="1"/>
</dbReference>
<evidence type="ECO:0000313" key="4">
    <source>
        <dbReference type="EMBL" id="QDT62200.1"/>
    </source>
</evidence>
<comment type="function">
    <text evidence="3">Probably deamidates glutamine residues to glutamate on methyl-accepting chemotaxis receptors (MCPs), playing an important role in chemotaxis.</text>
</comment>
<reference evidence="4 5" key="1">
    <citation type="submission" date="2019-02" db="EMBL/GenBank/DDBJ databases">
        <title>Deep-cultivation of Planctomycetes and their phenomic and genomic characterization uncovers novel biology.</title>
        <authorList>
            <person name="Wiegand S."/>
            <person name="Jogler M."/>
            <person name="Boedeker C."/>
            <person name="Pinto D."/>
            <person name="Vollmers J."/>
            <person name="Rivas-Marin E."/>
            <person name="Kohn T."/>
            <person name="Peeters S.H."/>
            <person name="Heuer A."/>
            <person name="Rast P."/>
            <person name="Oberbeckmann S."/>
            <person name="Bunk B."/>
            <person name="Jeske O."/>
            <person name="Meyerdierks A."/>
            <person name="Storesund J.E."/>
            <person name="Kallscheuer N."/>
            <person name="Luecker S."/>
            <person name="Lage O.M."/>
            <person name="Pohl T."/>
            <person name="Merkel B.J."/>
            <person name="Hornburger P."/>
            <person name="Mueller R.-W."/>
            <person name="Bruemmer F."/>
            <person name="Labrenz M."/>
            <person name="Spormann A.M."/>
            <person name="Op den Camp H."/>
            <person name="Overmann J."/>
            <person name="Amann R."/>
            <person name="Jetten M.S.M."/>
            <person name="Mascher T."/>
            <person name="Medema M.H."/>
            <person name="Devos D.P."/>
            <person name="Kaster A.-K."/>
            <person name="Ovreas L."/>
            <person name="Rohde M."/>
            <person name="Galperin M.Y."/>
            <person name="Jogler C."/>
        </authorList>
    </citation>
    <scope>NUCLEOTIDE SEQUENCE [LARGE SCALE GENOMIC DNA]</scope>
    <source>
        <strain evidence="4 5">SV_7m_r</strain>
    </source>
</reference>
<dbReference type="GO" id="GO:0006935">
    <property type="term" value="P:chemotaxis"/>
    <property type="evidence" value="ECO:0007669"/>
    <property type="project" value="UniProtKB-UniRule"/>
</dbReference>
<dbReference type="Gene3D" id="3.30.1330.200">
    <property type="match status" value="1"/>
</dbReference>
<name>A0A517T1F1_9BACT</name>
<dbReference type="InterPro" id="IPR038592">
    <property type="entry name" value="CheD-like_sf"/>
</dbReference>
<dbReference type="EMBL" id="CP036272">
    <property type="protein sequence ID" value="QDT62200.1"/>
    <property type="molecule type" value="Genomic_DNA"/>
</dbReference>
<dbReference type="PANTHER" id="PTHR35147">
    <property type="entry name" value="CHEMORECEPTOR GLUTAMINE DEAMIDASE CHED-RELATED"/>
    <property type="match status" value="1"/>
</dbReference>
<proteinExistence type="inferred from homology"/>
<accession>A0A517T1F1</accession>
<dbReference type="Pfam" id="PF03975">
    <property type="entry name" value="CheD"/>
    <property type="match status" value="1"/>
</dbReference>
<dbReference type="Proteomes" id="UP000315003">
    <property type="component" value="Chromosome"/>
</dbReference>
<gene>
    <name evidence="3 4" type="primary">cheD</name>
    <name evidence="4" type="ORF">SV7mr_47470</name>
</gene>
<organism evidence="4 5">
    <name type="scientific">Stieleria bergensis</name>
    <dbReference type="NCBI Taxonomy" id="2528025"/>
    <lineage>
        <taxon>Bacteria</taxon>
        <taxon>Pseudomonadati</taxon>
        <taxon>Planctomycetota</taxon>
        <taxon>Planctomycetia</taxon>
        <taxon>Pirellulales</taxon>
        <taxon>Pirellulaceae</taxon>
        <taxon>Stieleria</taxon>
    </lineage>
</organism>
<protein>
    <recommendedName>
        <fullName evidence="3">Probable chemoreceptor glutamine deamidase CheD</fullName>
        <ecNumber evidence="3">3.5.1.44</ecNumber>
    </recommendedName>
</protein>
<dbReference type="HAMAP" id="MF_01440">
    <property type="entry name" value="CheD"/>
    <property type="match status" value="1"/>
</dbReference>
<sequence>MSGAVSGRTNVRMGQIGFASGEQTLCTLLGSCVGLMLYSRPHRLVGLAHIVLPDSAGKQVPLGKFADTAIPELISQLNKRAGQEVRWVAKMAGGASMFQTAQTMNIGMRNVDRCRELLRQFGIPVVATHCGGQAGRRMTISARDGSVQIEIVGQATIELK</sequence>
<keyword evidence="1 3" id="KW-0145">Chemotaxis</keyword>
<dbReference type="InterPro" id="IPR005659">
    <property type="entry name" value="Chemorcpt_Glu_NH3ase_CheD"/>
</dbReference>
<dbReference type="EC" id="3.5.1.44" evidence="3"/>
<dbReference type="CDD" id="cd16352">
    <property type="entry name" value="CheD"/>
    <property type="match status" value="1"/>
</dbReference>
<evidence type="ECO:0000313" key="5">
    <source>
        <dbReference type="Proteomes" id="UP000315003"/>
    </source>
</evidence>
<evidence type="ECO:0000256" key="1">
    <source>
        <dbReference type="ARBA" id="ARBA00022500"/>
    </source>
</evidence>
<comment type="similarity">
    <text evidence="3">Belongs to the CheD family.</text>
</comment>
<evidence type="ECO:0000256" key="3">
    <source>
        <dbReference type="HAMAP-Rule" id="MF_01440"/>
    </source>
</evidence>